<dbReference type="InterPro" id="IPR029044">
    <property type="entry name" value="Nucleotide-diphossugar_trans"/>
</dbReference>
<reference evidence="1 2" key="1">
    <citation type="submission" date="2019-10" db="EMBL/GenBank/DDBJ databases">
        <title>Pseudoalteromonas rubra S4059.</title>
        <authorList>
            <person name="Paulsen S."/>
            <person name="Wang X."/>
        </authorList>
    </citation>
    <scope>NUCLEOTIDE SEQUENCE [LARGE SCALE GENOMIC DNA]</scope>
    <source>
        <strain evidence="1 2">S4059</strain>
    </source>
</reference>
<dbReference type="GO" id="GO:0016757">
    <property type="term" value="F:glycosyltransferase activity"/>
    <property type="evidence" value="ECO:0007669"/>
    <property type="project" value="InterPro"/>
</dbReference>
<dbReference type="Proteomes" id="UP000305729">
    <property type="component" value="Chromosome 1"/>
</dbReference>
<accession>A0A5S3V420</accession>
<keyword evidence="1" id="KW-0808">Transferase</keyword>
<dbReference type="Pfam" id="PF01501">
    <property type="entry name" value="Glyco_transf_8"/>
    <property type="match status" value="1"/>
</dbReference>
<gene>
    <name evidence="1" type="ORF">CWC22_002340</name>
</gene>
<protein>
    <submittedName>
        <fullName evidence="1">Glycosyltransferase family 8 protein</fullName>
    </submittedName>
</protein>
<dbReference type="SUPFAM" id="SSF53448">
    <property type="entry name" value="Nucleotide-diphospho-sugar transferases"/>
    <property type="match status" value="1"/>
</dbReference>
<name>A0A5S3V420_9GAMM</name>
<evidence type="ECO:0000313" key="2">
    <source>
        <dbReference type="Proteomes" id="UP000305729"/>
    </source>
</evidence>
<proteinExistence type="predicted"/>
<evidence type="ECO:0000313" key="1">
    <source>
        <dbReference type="EMBL" id="QPB81904.1"/>
    </source>
</evidence>
<organism evidence="1 2">
    <name type="scientific">Pseudoalteromonas rubra</name>
    <dbReference type="NCBI Taxonomy" id="43658"/>
    <lineage>
        <taxon>Bacteria</taxon>
        <taxon>Pseudomonadati</taxon>
        <taxon>Pseudomonadota</taxon>
        <taxon>Gammaproteobacteria</taxon>
        <taxon>Alteromonadales</taxon>
        <taxon>Pseudoalteromonadaceae</taxon>
        <taxon>Pseudoalteromonas</taxon>
    </lineage>
</organism>
<dbReference type="Gene3D" id="3.90.550.10">
    <property type="entry name" value="Spore Coat Polysaccharide Biosynthesis Protein SpsA, Chain A"/>
    <property type="match status" value="1"/>
</dbReference>
<dbReference type="InterPro" id="IPR002495">
    <property type="entry name" value="Glyco_trans_8"/>
</dbReference>
<sequence length="301" mass="35445">MTTLCKAQVQYSSIHINIRGKHLKKAIFTLAIGNNPMYRAALKTFEIYAKKVGADLIISDSLRYPIKIDNPRYNASPAWTEKLRIGALLEEYDRVLYVDADVLITPHARDVFELYPDTSKAYWFNEGVKQERAPDIEMIQQELGKVNWPQQDNRPVYYNAGIILTSKQCELFKKTELNDLQKICNKITHYDQSYFNYTLHRHNIAHETLDRSFNRMDMFGHDDYLEADFIHYAGKGYAKNNRRRDVQFIRDFAQFYKGIVDDAEIATLKAHAWTLYLEKIHKKYPLPNFILTQLCQWYVPR</sequence>
<dbReference type="EMBL" id="CP045429">
    <property type="protein sequence ID" value="QPB81904.1"/>
    <property type="molecule type" value="Genomic_DNA"/>
</dbReference>
<dbReference type="AlphaFoldDB" id="A0A5S3V420"/>